<sequence length="183" mass="21201">MDTVKPIPDPARDGQRSSYAMQVEALYRTHYPALVSYLRCRLQSEPDAQEVAQETYVRLLTLVQPTQVNDLRAYLFRIATNLAVDRLRSQTVRTRWVHESASESPPMTTLTPERQAMAVEQLQNLRRTLREMPPKTSHAFVAYMIEGRDFGVIARAMHLSERMVRYHVTRALVLCRTRVDDLE</sequence>
<dbReference type="Proteomes" id="UP001620408">
    <property type="component" value="Unassembled WGS sequence"/>
</dbReference>
<dbReference type="InterPro" id="IPR036388">
    <property type="entry name" value="WH-like_DNA-bd_sf"/>
</dbReference>
<comment type="caution">
    <text evidence="7">The sequence shown here is derived from an EMBL/GenBank/DDBJ whole genome shotgun (WGS) entry which is preliminary data.</text>
</comment>
<name>A0ABW8K7X3_9GAMM</name>
<proteinExistence type="inferred from homology"/>
<evidence type="ECO:0000259" key="5">
    <source>
        <dbReference type="Pfam" id="PF04542"/>
    </source>
</evidence>
<dbReference type="EMBL" id="JADIKD010000012">
    <property type="protein sequence ID" value="MFK2918987.1"/>
    <property type="molecule type" value="Genomic_DNA"/>
</dbReference>
<feature type="domain" description="RNA polymerase sigma factor 70 region 4 type 2" evidence="6">
    <location>
        <begin position="123"/>
        <end position="174"/>
    </location>
</feature>
<evidence type="ECO:0000256" key="3">
    <source>
        <dbReference type="ARBA" id="ARBA00023082"/>
    </source>
</evidence>
<dbReference type="InterPro" id="IPR014284">
    <property type="entry name" value="RNA_pol_sigma-70_dom"/>
</dbReference>
<accession>A0ABW8K7X3</accession>
<dbReference type="InterPro" id="IPR013249">
    <property type="entry name" value="RNA_pol_sigma70_r4_t2"/>
</dbReference>
<dbReference type="PANTHER" id="PTHR43133:SF63">
    <property type="entry name" value="RNA POLYMERASE SIGMA FACTOR FECI-RELATED"/>
    <property type="match status" value="1"/>
</dbReference>
<dbReference type="SUPFAM" id="SSF88659">
    <property type="entry name" value="Sigma3 and sigma4 domains of RNA polymerase sigma factors"/>
    <property type="match status" value="1"/>
</dbReference>
<evidence type="ECO:0000256" key="4">
    <source>
        <dbReference type="ARBA" id="ARBA00023163"/>
    </source>
</evidence>
<evidence type="ECO:0000313" key="7">
    <source>
        <dbReference type="EMBL" id="MFK2918987.1"/>
    </source>
</evidence>
<dbReference type="Pfam" id="PF04542">
    <property type="entry name" value="Sigma70_r2"/>
    <property type="match status" value="1"/>
</dbReference>
<dbReference type="SUPFAM" id="SSF88946">
    <property type="entry name" value="Sigma2 domain of RNA polymerase sigma factors"/>
    <property type="match status" value="1"/>
</dbReference>
<dbReference type="Pfam" id="PF08281">
    <property type="entry name" value="Sigma70_r4_2"/>
    <property type="match status" value="1"/>
</dbReference>
<evidence type="ECO:0000313" key="8">
    <source>
        <dbReference type="Proteomes" id="UP001620408"/>
    </source>
</evidence>
<dbReference type="NCBIfam" id="TIGR02937">
    <property type="entry name" value="sigma70-ECF"/>
    <property type="match status" value="1"/>
</dbReference>
<dbReference type="Gene3D" id="1.10.10.10">
    <property type="entry name" value="Winged helix-like DNA-binding domain superfamily/Winged helix DNA-binding domain"/>
    <property type="match status" value="1"/>
</dbReference>
<feature type="domain" description="RNA polymerase sigma-70 region 2" evidence="5">
    <location>
        <begin position="26"/>
        <end position="91"/>
    </location>
</feature>
<reference evidence="7 8" key="1">
    <citation type="submission" date="2020-10" db="EMBL/GenBank/DDBJ databases">
        <title>Phylogeny of dyella-like bacteria.</title>
        <authorList>
            <person name="Fu J."/>
        </authorList>
    </citation>
    <scope>NUCLEOTIDE SEQUENCE [LARGE SCALE GENOMIC DNA]</scope>
    <source>
        <strain evidence="7 8">BB4</strain>
    </source>
</reference>
<dbReference type="PANTHER" id="PTHR43133">
    <property type="entry name" value="RNA POLYMERASE ECF-TYPE SIGMA FACTO"/>
    <property type="match status" value="1"/>
</dbReference>
<dbReference type="InterPro" id="IPR007627">
    <property type="entry name" value="RNA_pol_sigma70_r2"/>
</dbReference>
<organism evidence="7 8">
    <name type="scientific">Dyella koreensis</name>
    <dbReference type="NCBI Taxonomy" id="311235"/>
    <lineage>
        <taxon>Bacteria</taxon>
        <taxon>Pseudomonadati</taxon>
        <taxon>Pseudomonadota</taxon>
        <taxon>Gammaproteobacteria</taxon>
        <taxon>Lysobacterales</taxon>
        <taxon>Rhodanobacteraceae</taxon>
        <taxon>Dyella</taxon>
    </lineage>
</organism>
<keyword evidence="2" id="KW-0805">Transcription regulation</keyword>
<dbReference type="Gene3D" id="1.10.1740.10">
    <property type="match status" value="1"/>
</dbReference>
<evidence type="ECO:0000256" key="2">
    <source>
        <dbReference type="ARBA" id="ARBA00023015"/>
    </source>
</evidence>
<protein>
    <submittedName>
        <fullName evidence="7">RNA polymerase sigma factor</fullName>
    </submittedName>
</protein>
<dbReference type="InterPro" id="IPR013325">
    <property type="entry name" value="RNA_pol_sigma_r2"/>
</dbReference>
<keyword evidence="4" id="KW-0804">Transcription</keyword>
<comment type="similarity">
    <text evidence="1">Belongs to the sigma-70 factor family. ECF subfamily.</text>
</comment>
<keyword evidence="3" id="KW-0731">Sigma factor</keyword>
<evidence type="ECO:0000259" key="6">
    <source>
        <dbReference type="Pfam" id="PF08281"/>
    </source>
</evidence>
<dbReference type="InterPro" id="IPR013324">
    <property type="entry name" value="RNA_pol_sigma_r3/r4-like"/>
</dbReference>
<dbReference type="InterPro" id="IPR039425">
    <property type="entry name" value="RNA_pol_sigma-70-like"/>
</dbReference>
<dbReference type="RefSeq" id="WP_379983388.1">
    <property type="nucleotide sequence ID" value="NZ_JADIKD010000012.1"/>
</dbReference>
<evidence type="ECO:0000256" key="1">
    <source>
        <dbReference type="ARBA" id="ARBA00010641"/>
    </source>
</evidence>
<gene>
    <name evidence="7" type="ORF">ISS97_17075</name>
</gene>
<keyword evidence="8" id="KW-1185">Reference proteome</keyword>